<dbReference type="SUPFAM" id="SSF54211">
    <property type="entry name" value="Ribosomal protein S5 domain 2-like"/>
    <property type="match status" value="1"/>
</dbReference>
<keyword evidence="9" id="KW-1185">Reference proteome</keyword>
<dbReference type="Gene3D" id="3.30.230.70">
    <property type="entry name" value="GHMP Kinase, N-terminal domain"/>
    <property type="match status" value="1"/>
</dbReference>
<evidence type="ECO:0000256" key="1">
    <source>
        <dbReference type="ARBA" id="ARBA00004496"/>
    </source>
</evidence>
<dbReference type="GO" id="GO:0000176">
    <property type="term" value="C:nuclear exosome (RNase complex)"/>
    <property type="evidence" value="ECO:0007669"/>
    <property type="project" value="TreeGrafter"/>
</dbReference>
<dbReference type="GO" id="GO:0034475">
    <property type="term" value="P:U4 snRNA 3'-end processing"/>
    <property type="evidence" value="ECO:0007669"/>
    <property type="project" value="TreeGrafter"/>
</dbReference>
<dbReference type="InterPro" id="IPR050590">
    <property type="entry name" value="Exosome_comp_Rrp42_subfam"/>
</dbReference>
<dbReference type="PANTHER" id="PTHR11097:SF8">
    <property type="entry name" value="EXOSOME COMPLEX COMPONENT RRP42"/>
    <property type="match status" value="1"/>
</dbReference>
<dbReference type="GO" id="GO:0071035">
    <property type="term" value="P:nuclear polyadenylation-dependent rRNA catabolic process"/>
    <property type="evidence" value="ECO:0007669"/>
    <property type="project" value="TreeGrafter"/>
</dbReference>
<name>A0A8H3FY41_9LECA</name>
<dbReference type="InterPro" id="IPR027408">
    <property type="entry name" value="PNPase/RNase_PH_dom_sf"/>
</dbReference>
<proteinExistence type="inferred from homology"/>
<evidence type="ECO:0000256" key="6">
    <source>
        <dbReference type="ARBA" id="ARBA00042523"/>
    </source>
</evidence>
<keyword evidence="4" id="KW-0963">Cytoplasm</keyword>
<dbReference type="Proteomes" id="UP000664169">
    <property type="component" value="Unassembled WGS sequence"/>
</dbReference>
<dbReference type="GO" id="GO:0034473">
    <property type="term" value="P:U1 snRNA 3'-end processing"/>
    <property type="evidence" value="ECO:0007669"/>
    <property type="project" value="TreeGrafter"/>
</dbReference>
<protein>
    <recommendedName>
        <fullName evidence="6">Ribosomal RNA-processing protein 42</fullName>
    </recommendedName>
</protein>
<dbReference type="GO" id="GO:0000467">
    <property type="term" value="P:exonucleolytic trimming to generate mature 3'-end of 5.8S rRNA from tricistronic rRNA transcript (SSU-rRNA, 5.8S rRNA, LSU-rRNA)"/>
    <property type="evidence" value="ECO:0007669"/>
    <property type="project" value="TreeGrafter"/>
</dbReference>
<dbReference type="GO" id="GO:0035925">
    <property type="term" value="F:mRNA 3'-UTR AU-rich region binding"/>
    <property type="evidence" value="ECO:0007669"/>
    <property type="project" value="TreeGrafter"/>
</dbReference>
<dbReference type="AlphaFoldDB" id="A0A8H3FY41"/>
<keyword evidence="5" id="KW-0271">Exosome</keyword>
<feature type="region of interest" description="Disordered" evidence="7">
    <location>
        <begin position="298"/>
        <end position="329"/>
    </location>
</feature>
<dbReference type="InterPro" id="IPR020568">
    <property type="entry name" value="Ribosomal_Su5_D2-typ_SF"/>
</dbReference>
<dbReference type="GO" id="GO:0000177">
    <property type="term" value="C:cytoplasmic exosome (RNase complex)"/>
    <property type="evidence" value="ECO:0007669"/>
    <property type="project" value="TreeGrafter"/>
</dbReference>
<dbReference type="GO" id="GO:0005730">
    <property type="term" value="C:nucleolus"/>
    <property type="evidence" value="ECO:0007669"/>
    <property type="project" value="UniProtKB-SubCell"/>
</dbReference>
<gene>
    <name evidence="8" type="ORF">GOMPHAMPRED_005493</name>
</gene>
<evidence type="ECO:0000313" key="9">
    <source>
        <dbReference type="Proteomes" id="UP000664169"/>
    </source>
</evidence>
<comment type="caution">
    <text evidence="8">The sequence shown here is derived from an EMBL/GenBank/DDBJ whole genome shotgun (WGS) entry which is preliminary data.</text>
</comment>
<accession>A0A8H3FY41</accession>
<evidence type="ECO:0000256" key="2">
    <source>
        <dbReference type="ARBA" id="ARBA00004604"/>
    </source>
</evidence>
<dbReference type="EMBL" id="CAJPDQ010000033">
    <property type="protein sequence ID" value="CAF9929788.1"/>
    <property type="molecule type" value="Genomic_DNA"/>
</dbReference>
<dbReference type="GO" id="GO:0016075">
    <property type="term" value="P:rRNA catabolic process"/>
    <property type="evidence" value="ECO:0007669"/>
    <property type="project" value="TreeGrafter"/>
</dbReference>
<evidence type="ECO:0000256" key="5">
    <source>
        <dbReference type="ARBA" id="ARBA00022835"/>
    </source>
</evidence>
<organism evidence="8 9">
    <name type="scientific">Gomphillus americanus</name>
    <dbReference type="NCBI Taxonomy" id="1940652"/>
    <lineage>
        <taxon>Eukaryota</taxon>
        <taxon>Fungi</taxon>
        <taxon>Dikarya</taxon>
        <taxon>Ascomycota</taxon>
        <taxon>Pezizomycotina</taxon>
        <taxon>Lecanoromycetes</taxon>
        <taxon>OSLEUM clade</taxon>
        <taxon>Ostropomycetidae</taxon>
        <taxon>Ostropales</taxon>
        <taxon>Graphidaceae</taxon>
        <taxon>Gomphilloideae</taxon>
        <taxon>Gomphillus</taxon>
    </lineage>
</organism>
<comment type="subcellular location">
    <subcellularLocation>
        <location evidence="1">Cytoplasm</location>
    </subcellularLocation>
    <subcellularLocation>
        <location evidence="2">Nucleus</location>
        <location evidence="2">Nucleolus</location>
    </subcellularLocation>
</comment>
<dbReference type="GO" id="GO:0034476">
    <property type="term" value="P:U5 snRNA 3'-end processing"/>
    <property type="evidence" value="ECO:0007669"/>
    <property type="project" value="TreeGrafter"/>
</dbReference>
<dbReference type="PANTHER" id="PTHR11097">
    <property type="entry name" value="EXOSOME COMPLEX EXONUCLEASE RIBOSOMAL RNA PROCESSING PROTEIN"/>
    <property type="match status" value="1"/>
</dbReference>
<feature type="compositionally biased region" description="Low complexity" evidence="7">
    <location>
        <begin position="304"/>
        <end position="316"/>
    </location>
</feature>
<dbReference type="OrthoDB" id="272245at2759"/>
<evidence type="ECO:0000256" key="4">
    <source>
        <dbReference type="ARBA" id="ARBA00022490"/>
    </source>
</evidence>
<comment type="similarity">
    <text evidence="3">Belongs to the RNase PH family.</text>
</comment>
<reference evidence="8" key="1">
    <citation type="submission" date="2021-03" db="EMBL/GenBank/DDBJ databases">
        <authorList>
            <person name="Tagirdzhanova G."/>
        </authorList>
    </citation>
    <scope>NUCLEOTIDE SEQUENCE</scope>
</reference>
<evidence type="ECO:0000313" key="8">
    <source>
        <dbReference type="EMBL" id="CAF9929788.1"/>
    </source>
</evidence>
<sequence length="370" mass="39864">MPSQSTQTLLLSPAELDYLHTSLSQTPPLRPDGRQATQFRPLIAETSLLPSTNGSARICWSEGEECIVGVKCEVERTLSSSSASLRGSGEDDLPRGDAGWVSLSIEIPGRRDDDALPVFLGSMLTEALVQGGFLPRRLVINRLWHWRIWIDILLLSAPLSYPLPLLSLTTHLALLDTRLPRLISMDEEDPLFDDDWDAAVRLYSTISLTGATTQTQNPEPRPPITLLVTVINNKILFDPSKEELAVADAVVAVSLAITESSQTSGDKAYSLLGIRTIDSPARLTQHGVLDTDNPAITANEANTKRNNPNAKANAAKSTQSKHEGVWTPPVGGMSRSIMGRIVALCISGGATGEGVAAEVFEGLEGFATHN</sequence>
<dbReference type="GO" id="GO:0071028">
    <property type="term" value="P:nuclear mRNA surveillance"/>
    <property type="evidence" value="ECO:0007669"/>
    <property type="project" value="TreeGrafter"/>
</dbReference>
<evidence type="ECO:0000256" key="7">
    <source>
        <dbReference type="SAM" id="MobiDB-lite"/>
    </source>
</evidence>
<dbReference type="GO" id="GO:0071038">
    <property type="term" value="P:TRAMP-dependent tRNA surveillance pathway"/>
    <property type="evidence" value="ECO:0007669"/>
    <property type="project" value="TreeGrafter"/>
</dbReference>
<evidence type="ECO:0000256" key="3">
    <source>
        <dbReference type="ARBA" id="ARBA00006678"/>
    </source>
</evidence>